<dbReference type="CDD" id="cd02037">
    <property type="entry name" value="Mrp_NBP35"/>
    <property type="match status" value="1"/>
</dbReference>
<evidence type="ECO:0000256" key="2">
    <source>
        <dbReference type="ARBA" id="ARBA00022741"/>
    </source>
</evidence>
<keyword evidence="5 8" id="KW-0411">Iron-sulfur</keyword>
<evidence type="ECO:0000256" key="8">
    <source>
        <dbReference type="HAMAP-Rule" id="MF_02040"/>
    </source>
</evidence>
<dbReference type="SUPFAM" id="SSF52540">
    <property type="entry name" value="P-loop containing nucleoside triphosphate hydrolases"/>
    <property type="match status" value="1"/>
</dbReference>
<dbReference type="GO" id="GO:0140663">
    <property type="term" value="F:ATP-dependent FeS chaperone activity"/>
    <property type="evidence" value="ECO:0007669"/>
    <property type="project" value="InterPro"/>
</dbReference>
<dbReference type="GO" id="GO:0051539">
    <property type="term" value="F:4 iron, 4 sulfur cluster binding"/>
    <property type="evidence" value="ECO:0007669"/>
    <property type="project" value="TreeGrafter"/>
</dbReference>
<dbReference type="InterPro" id="IPR033756">
    <property type="entry name" value="YlxH/NBP35"/>
</dbReference>
<reference evidence="9 10" key="1">
    <citation type="submission" date="2017-11" db="EMBL/GenBank/DDBJ databases">
        <title>Isolation and Characterization of Family Methanocellaceae Species from Potential Methane Hydrate Area Offshore Southwestern Taiwan.</title>
        <authorList>
            <person name="Zhang W.-L."/>
            <person name="Chen W.-C."/>
            <person name="Lai M.-C."/>
            <person name="Chen S.-C."/>
        </authorList>
    </citation>
    <scope>NUCLEOTIDE SEQUENCE [LARGE SCALE GENOMIC DNA]</scope>
    <source>
        <strain evidence="9 10">CWC-04</strain>
    </source>
</reference>
<dbReference type="InterPro" id="IPR000808">
    <property type="entry name" value="Mrp-like_CS"/>
</dbReference>
<comment type="caution">
    <text evidence="9">The sequence shown here is derived from an EMBL/GenBank/DDBJ whole genome shotgun (WGS) entry which is preliminary data.</text>
</comment>
<keyword evidence="10" id="KW-1185">Reference proteome</keyword>
<keyword evidence="4 8" id="KW-0408">Iron</keyword>
<evidence type="ECO:0000313" key="9">
    <source>
        <dbReference type="EMBL" id="MCD1295261.1"/>
    </source>
</evidence>
<keyword evidence="1 8" id="KW-0479">Metal-binding</keyword>
<evidence type="ECO:0000256" key="1">
    <source>
        <dbReference type="ARBA" id="ARBA00022723"/>
    </source>
</evidence>
<dbReference type="HAMAP" id="MF_02040">
    <property type="entry name" value="Mrp_NBP35"/>
    <property type="match status" value="1"/>
</dbReference>
<evidence type="ECO:0000256" key="3">
    <source>
        <dbReference type="ARBA" id="ARBA00022840"/>
    </source>
</evidence>
<dbReference type="PANTHER" id="PTHR42961:SF2">
    <property type="entry name" value="IRON-SULFUR PROTEIN NUBPL"/>
    <property type="match status" value="1"/>
</dbReference>
<dbReference type="EMBL" id="PGCK01000007">
    <property type="protein sequence ID" value="MCD1295261.1"/>
    <property type="molecule type" value="Genomic_DNA"/>
</dbReference>
<dbReference type="GO" id="GO:0016887">
    <property type="term" value="F:ATP hydrolysis activity"/>
    <property type="evidence" value="ECO:0007669"/>
    <property type="project" value="UniProtKB-UniRule"/>
</dbReference>
<feature type="binding site" evidence="8">
    <location>
        <begin position="55"/>
        <end position="62"/>
    </location>
    <ligand>
        <name>ATP</name>
        <dbReference type="ChEBI" id="CHEBI:30616"/>
    </ligand>
</feature>
<keyword evidence="8" id="KW-0378">Hydrolase</keyword>
<evidence type="ECO:0000313" key="10">
    <source>
        <dbReference type="Proteomes" id="UP001320159"/>
    </source>
</evidence>
<evidence type="ECO:0000256" key="7">
    <source>
        <dbReference type="ARBA" id="ARBA00074706"/>
    </source>
</evidence>
<sequence length="291" mass="31019">MAETSGKTACDTCASKGSDACDTCKDKVNLEQQEQKIRIAKNLSAIKYRIAIVSGKGGVGKSTVTAGIALSLAKKGYRVGVLDADISGPNMPHLLNVEGIRMGADVNGLIPIEAVHGIKVVSVESLISSSDSPVIWRGPMRSSIINQFLADVQWGELDFMLIDLPPGTGDEPLSIMQTIPLNGLVIVSTSSNLSVLDVSKIINMAKMLETKILGIVENMAYIECPDCGKRIYPFGEDTVKDLAGKYGIGSLGSIPMDVKNRGTDILTNEEPSLIIKNTNEIAENIVRSIEG</sequence>
<dbReference type="Proteomes" id="UP001320159">
    <property type="component" value="Unassembled WGS sequence"/>
</dbReference>
<accession>A0AAP2RCY6</accession>
<dbReference type="FunFam" id="3.40.50.300:FF:001119">
    <property type="entry name" value="Iron-sulfur cluster carrier protein"/>
    <property type="match status" value="1"/>
</dbReference>
<gene>
    <name evidence="9" type="ORF">CUJ83_09645</name>
</gene>
<dbReference type="GO" id="GO:0016226">
    <property type="term" value="P:iron-sulfur cluster assembly"/>
    <property type="evidence" value="ECO:0007669"/>
    <property type="project" value="InterPro"/>
</dbReference>
<keyword evidence="2 8" id="KW-0547">Nucleotide-binding</keyword>
<name>A0AAP2RCY6_9EURY</name>
<dbReference type="RefSeq" id="WP_230742113.1">
    <property type="nucleotide sequence ID" value="NZ_PGCK01000007.1"/>
</dbReference>
<dbReference type="Gene3D" id="3.40.50.300">
    <property type="entry name" value="P-loop containing nucleotide triphosphate hydrolases"/>
    <property type="match status" value="1"/>
</dbReference>
<comment type="similarity">
    <text evidence="8">Belongs to the Mrp/NBP35 ATP-binding proteins family.</text>
</comment>
<organism evidence="9 10">
    <name type="scientific">Methanooceanicella nereidis</name>
    <dbReference type="NCBI Taxonomy" id="2052831"/>
    <lineage>
        <taxon>Archaea</taxon>
        <taxon>Methanobacteriati</taxon>
        <taxon>Methanobacteriota</taxon>
        <taxon>Stenosarchaea group</taxon>
        <taxon>Methanomicrobia</taxon>
        <taxon>Methanocellales</taxon>
        <taxon>Methanocellaceae</taxon>
        <taxon>Methanooceanicella</taxon>
    </lineage>
</organism>
<evidence type="ECO:0000256" key="5">
    <source>
        <dbReference type="ARBA" id="ARBA00023014"/>
    </source>
</evidence>
<dbReference type="AlphaFoldDB" id="A0AAP2RCY6"/>
<keyword evidence="3 8" id="KW-0067">ATP-binding</keyword>
<comment type="function">
    <text evidence="6 8">Binds and transfers iron-sulfur (Fe-S) clusters to target apoproteins. Can hydrolyze ATP.</text>
</comment>
<comment type="subunit">
    <text evidence="8">Homodimer.</text>
</comment>
<evidence type="ECO:0000256" key="4">
    <source>
        <dbReference type="ARBA" id="ARBA00023004"/>
    </source>
</evidence>
<dbReference type="InterPro" id="IPR044304">
    <property type="entry name" value="NUBPL-like"/>
</dbReference>
<dbReference type="Pfam" id="PF10609">
    <property type="entry name" value="ParA"/>
    <property type="match status" value="1"/>
</dbReference>
<evidence type="ECO:0000256" key="6">
    <source>
        <dbReference type="ARBA" id="ARBA00058094"/>
    </source>
</evidence>
<dbReference type="InterPro" id="IPR027417">
    <property type="entry name" value="P-loop_NTPase"/>
</dbReference>
<dbReference type="PROSITE" id="PS01215">
    <property type="entry name" value="MRP"/>
    <property type="match status" value="1"/>
</dbReference>
<dbReference type="GO" id="GO:0046872">
    <property type="term" value="F:metal ion binding"/>
    <property type="evidence" value="ECO:0007669"/>
    <property type="project" value="UniProtKB-KW"/>
</dbReference>
<dbReference type="GO" id="GO:0005524">
    <property type="term" value="F:ATP binding"/>
    <property type="evidence" value="ECO:0007669"/>
    <property type="project" value="UniProtKB-UniRule"/>
</dbReference>
<dbReference type="InterPro" id="IPR019591">
    <property type="entry name" value="Mrp/NBP35_ATP-bd"/>
</dbReference>
<dbReference type="PANTHER" id="PTHR42961">
    <property type="entry name" value="IRON-SULFUR PROTEIN NUBPL"/>
    <property type="match status" value="1"/>
</dbReference>
<proteinExistence type="inferred from homology"/>
<protein>
    <recommendedName>
        <fullName evidence="7 8">Iron-sulfur cluster carrier protein</fullName>
    </recommendedName>
</protein>